<keyword evidence="3" id="KW-1185">Reference proteome</keyword>
<evidence type="ECO:0000313" key="3">
    <source>
        <dbReference type="Proteomes" id="UP000078263"/>
    </source>
</evidence>
<name>A0A192D5D9_9SPHN</name>
<reference evidence="2 3" key="1">
    <citation type="submission" date="2016-05" db="EMBL/GenBank/DDBJ databases">
        <title>Compelete Genome Sequence of Bacteriochlorophyll-Synthesizing Bacterium Porphyrobacter neustonensis DSM 9434.</title>
        <authorList>
            <person name="Shi X.-L."/>
            <person name="Wu Y.-H."/>
            <person name="Cheng H."/>
            <person name="Xu L."/>
            <person name="Zhang X.-Q."/>
            <person name="Wang C.-S."/>
            <person name="Xu X.-W."/>
        </authorList>
    </citation>
    <scope>NUCLEOTIDE SEQUENCE [LARGE SCALE GENOMIC DNA]</scope>
    <source>
        <strain evidence="2 3">DSM 9434</strain>
    </source>
</reference>
<evidence type="ECO:0008006" key="4">
    <source>
        <dbReference type="Google" id="ProtNLM"/>
    </source>
</evidence>
<dbReference type="AlphaFoldDB" id="A0A192D5D9"/>
<dbReference type="Proteomes" id="UP000078263">
    <property type="component" value="Chromosome"/>
</dbReference>
<sequence length="521" mass="56439">MIRAVFRTFAAAIALAGIAAPASAEWHQASSDHFVIYADDKPADIRIFAENLERYHSAMEFVTGRKAEAPSPSNRVVIYVVGGERAMRSLSGDSETAGFYIPRAGGSRAFVQDIRNQKSGYPDFSTVVLLHEYAHHFLMSASRFAKPRWFNEGAAEFFAAASFEPGGSVWVGRPAEHRAGDLAFADPVHVRELFDPALYEKKKVKGYDTFYAKSWLLYHYLFFSESRRQQVSTYLAKLAEGMDQKAAGEAAFGDLDVLERELRAYLRQSRTSALKLTPDKLSTGTITLRALSAGEGAVMPLQVRSQRGVNRQEATALVGKVRLVAARYPDDPGVLTALAEAEYDAGNDAAAIAAADAALARDPARTNAYVQKGYALFRQAAAAEGEQRTAAYAAAVRPFVALNKLENDHPLPLVYFFRAQVERGVAPSENARAALERAAVLAPFDHSLQINAGMMLAGEGKIEIARRFLAPVAANPHGGPAAARARQLIAAIADAPEDTPIELHSLPEPVDVPEVAAAHEG</sequence>
<dbReference type="InterPro" id="IPR011990">
    <property type="entry name" value="TPR-like_helical_dom_sf"/>
</dbReference>
<dbReference type="OrthoDB" id="5523615at2"/>
<dbReference type="RefSeq" id="WP_068351133.1">
    <property type="nucleotide sequence ID" value="NZ_CP016033.1"/>
</dbReference>
<evidence type="ECO:0000313" key="2">
    <source>
        <dbReference type="EMBL" id="ANK13112.1"/>
    </source>
</evidence>
<evidence type="ECO:0000256" key="1">
    <source>
        <dbReference type="SAM" id="SignalP"/>
    </source>
</evidence>
<protein>
    <recommendedName>
        <fullName evidence="4">DUF1570 domain-containing protein</fullName>
    </recommendedName>
</protein>
<keyword evidence="1" id="KW-0732">Signal</keyword>
<dbReference type="Gene3D" id="1.25.40.10">
    <property type="entry name" value="Tetratricopeptide repeat domain"/>
    <property type="match status" value="1"/>
</dbReference>
<proteinExistence type="predicted"/>
<organism evidence="2 3">
    <name type="scientific">Erythrobacter neustonensis</name>
    <dbReference type="NCBI Taxonomy" id="1112"/>
    <lineage>
        <taxon>Bacteria</taxon>
        <taxon>Pseudomonadati</taxon>
        <taxon>Pseudomonadota</taxon>
        <taxon>Alphaproteobacteria</taxon>
        <taxon>Sphingomonadales</taxon>
        <taxon>Erythrobacteraceae</taxon>
        <taxon>Erythrobacter/Porphyrobacter group</taxon>
        <taxon>Erythrobacter</taxon>
    </lineage>
</organism>
<dbReference type="EMBL" id="CP016033">
    <property type="protein sequence ID" value="ANK13112.1"/>
    <property type="molecule type" value="Genomic_DNA"/>
</dbReference>
<dbReference type="KEGG" id="pns:A9D12_09315"/>
<feature type="signal peptide" evidence="1">
    <location>
        <begin position="1"/>
        <end position="24"/>
    </location>
</feature>
<accession>A0A192D5D9</accession>
<dbReference type="SUPFAM" id="SSF48452">
    <property type="entry name" value="TPR-like"/>
    <property type="match status" value="1"/>
</dbReference>
<dbReference type="STRING" id="1112.A9D12_09315"/>
<gene>
    <name evidence="2" type="ORF">A9D12_09315</name>
</gene>
<feature type="chain" id="PRO_5008251798" description="DUF1570 domain-containing protein" evidence="1">
    <location>
        <begin position="25"/>
        <end position="521"/>
    </location>
</feature>